<proteinExistence type="predicted"/>
<accession>A0A6F8YDN0</accession>
<dbReference type="EMBL" id="AP022871">
    <property type="protein sequence ID" value="BCB84167.1"/>
    <property type="molecule type" value="Genomic_DNA"/>
</dbReference>
<name>A0A6F8YDN0_9ACTN</name>
<gene>
    <name evidence="2" type="ORF">Psuf_014800</name>
</gene>
<evidence type="ECO:0000313" key="2">
    <source>
        <dbReference type="EMBL" id="BCB84167.1"/>
    </source>
</evidence>
<reference evidence="2 3" key="1">
    <citation type="submission" date="2020-03" db="EMBL/GenBank/DDBJ databases">
        <title>Whole genome shotgun sequence of Phytohabitans suffuscus NBRC 105367.</title>
        <authorList>
            <person name="Komaki H."/>
            <person name="Tamura T."/>
        </authorList>
    </citation>
    <scope>NUCLEOTIDE SEQUENCE [LARGE SCALE GENOMIC DNA]</scope>
    <source>
        <strain evidence="2 3">NBRC 105367</strain>
    </source>
</reference>
<dbReference type="KEGG" id="psuu:Psuf_014800"/>
<dbReference type="Proteomes" id="UP000503011">
    <property type="component" value="Chromosome"/>
</dbReference>
<feature type="region of interest" description="Disordered" evidence="1">
    <location>
        <begin position="1"/>
        <end position="21"/>
    </location>
</feature>
<evidence type="ECO:0000313" key="3">
    <source>
        <dbReference type="Proteomes" id="UP000503011"/>
    </source>
</evidence>
<sequence length="125" mass="13376">MYFPVCRPGSPARDPTGAHQEAWPELGESVMIDEIEARRELNRAAQALDQAVAFLASYDAAHATQLGMAPGWESPLSLTLRDGRAAIDQVAAYLRALAAEPAAGESLNGVPVRRMALLRHGDPGE</sequence>
<dbReference type="AlphaFoldDB" id="A0A6F8YDN0"/>
<organism evidence="2 3">
    <name type="scientific">Phytohabitans suffuscus</name>
    <dbReference type="NCBI Taxonomy" id="624315"/>
    <lineage>
        <taxon>Bacteria</taxon>
        <taxon>Bacillati</taxon>
        <taxon>Actinomycetota</taxon>
        <taxon>Actinomycetes</taxon>
        <taxon>Micromonosporales</taxon>
        <taxon>Micromonosporaceae</taxon>
    </lineage>
</organism>
<protein>
    <submittedName>
        <fullName evidence="2">Uncharacterized protein</fullName>
    </submittedName>
</protein>
<evidence type="ECO:0000256" key="1">
    <source>
        <dbReference type="SAM" id="MobiDB-lite"/>
    </source>
</evidence>
<keyword evidence="3" id="KW-1185">Reference proteome</keyword>
<reference evidence="2 3" key="2">
    <citation type="submission" date="2020-03" db="EMBL/GenBank/DDBJ databases">
        <authorList>
            <person name="Ichikawa N."/>
            <person name="Kimura A."/>
            <person name="Kitahashi Y."/>
            <person name="Uohara A."/>
        </authorList>
    </citation>
    <scope>NUCLEOTIDE SEQUENCE [LARGE SCALE GENOMIC DNA]</scope>
    <source>
        <strain evidence="2 3">NBRC 105367</strain>
    </source>
</reference>